<sequence length="188" mass="20785">MPSKSNIDSFIDFSSQLLEAYPSTTTLSITYANALKKQSKNKDKDGSKIDTSSDNNNKKATNLVTFKCYEPNSGKCIKYSTYKIKELSRLLTFIGPRGVSVSNTKKRPIEDEQGNTDAKKTKVETINEHTNGLASIMSNVKFDNEEPLSTTISKVDTPPAEEKEAVHANNEPATSSSKNKKKKKKGKK</sequence>
<dbReference type="AlphaFoldDB" id="A0A0V1Q1A1"/>
<feature type="region of interest" description="Disordered" evidence="1">
    <location>
        <begin position="139"/>
        <end position="188"/>
    </location>
</feature>
<evidence type="ECO:0000256" key="1">
    <source>
        <dbReference type="SAM" id="MobiDB-lite"/>
    </source>
</evidence>
<protein>
    <recommendedName>
        <fullName evidence="2">SRP9 domain-containing protein</fullName>
    </recommendedName>
</protein>
<dbReference type="PANTHER" id="PTHR12834">
    <property type="entry name" value="SIGNAL RECOGNITION PARTICLE 9 KDA PROTEIN"/>
    <property type="match status" value="1"/>
</dbReference>
<comment type="caution">
    <text evidence="3">The sequence shown here is derived from an EMBL/GenBank/DDBJ whole genome shotgun (WGS) entry which is preliminary data.</text>
</comment>
<dbReference type="GO" id="GO:0006614">
    <property type="term" value="P:SRP-dependent cotranslational protein targeting to membrane"/>
    <property type="evidence" value="ECO:0007669"/>
    <property type="project" value="InterPro"/>
</dbReference>
<dbReference type="GeneID" id="26839014"/>
<gene>
    <name evidence="3" type="ORF">AC631_02005</name>
</gene>
<dbReference type="Pfam" id="PF05486">
    <property type="entry name" value="SRP9-21"/>
    <property type="match status" value="1"/>
</dbReference>
<keyword evidence="4" id="KW-1185">Reference proteome</keyword>
<dbReference type="EMBL" id="LMYN01000031">
    <property type="protein sequence ID" value="KSA02269.1"/>
    <property type="molecule type" value="Genomic_DNA"/>
</dbReference>
<feature type="compositionally biased region" description="Basic residues" evidence="1">
    <location>
        <begin position="178"/>
        <end position="188"/>
    </location>
</feature>
<reference evidence="3 4" key="1">
    <citation type="submission" date="2015-11" db="EMBL/GenBank/DDBJ databases">
        <title>The genome of Debaryomyces fabryi.</title>
        <authorList>
            <person name="Tafer H."/>
            <person name="Lopandic K."/>
        </authorList>
    </citation>
    <scope>NUCLEOTIDE SEQUENCE [LARGE SCALE GENOMIC DNA]</scope>
    <source>
        <strain evidence="3 4">CBS 789</strain>
    </source>
</reference>
<evidence type="ECO:0000313" key="3">
    <source>
        <dbReference type="EMBL" id="KSA02269.1"/>
    </source>
</evidence>
<feature type="domain" description="SRP9" evidence="2">
    <location>
        <begin position="5"/>
        <end position="100"/>
    </location>
</feature>
<feature type="region of interest" description="Disordered" evidence="1">
    <location>
        <begin position="37"/>
        <end position="56"/>
    </location>
</feature>
<dbReference type="PANTHER" id="PTHR12834:SF12">
    <property type="entry name" value="SIGNAL RECOGNITION PARTICLE 9 KDA PROTEIN"/>
    <property type="match status" value="1"/>
</dbReference>
<evidence type="ECO:0000259" key="2">
    <source>
        <dbReference type="Pfam" id="PF05486"/>
    </source>
</evidence>
<dbReference type="GO" id="GO:0005786">
    <property type="term" value="C:signal recognition particle, endoplasmic reticulum targeting"/>
    <property type="evidence" value="ECO:0007669"/>
    <property type="project" value="TreeGrafter"/>
</dbReference>
<proteinExistence type="predicted"/>
<name>A0A0V1Q1A1_9ASCO</name>
<evidence type="ECO:0000313" key="4">
    <source>
        <dbReference type="Proteomes" id="UP000054251"/>
    </source>
</evidence>
<accession>A0A0V1Q1A1</accession>
<organism evidence="3 4">
    <name type="scientific">Debaryomyces fabryi</name>
    <dbReference type="NCBI Taxonomy" id="58627"/>
    <lineage>
        <taxon>Eukaryota</taxon>
        <taxon>Fungi</taxon>
        <taxon>Dikarya</taxon>
        <taxon>Ascomycota</taxon>
        <taxon>Saccharomycotina</taxon>
        <taxon>Pichiomycetes</taxon>
        <taxon>Debaryomycetaceae</taxon>
        <taxon>Debaryomyces</taxon>
    </lineage>
</organism>
<dbReference type="Proteomes" id="UP000054251">
    <property type="component" value="Unassembled WGS sequence"/>
</dbReference>
<dbReference type="RefSeq" id="XP_015468371.1">
    <property type="nucleotide sequence ID" value="XM_015610835.1"/>
</dbReference>
<dbReference type="InterPro" id="IPR039432">
    <property type="entry name" value="SRP9_dom"/>
</dbReference>
<dbReference type="OrthoDB" id="5419752at2759"/>
<dbReference type="InterPro" id="IPR039914">
    <property type="entry name" value="SRP9-like"/>
</dbReference>